<dbReference type="HOGENOM" id="CLU_101320_2_0_9"/>
<sequence>MSNQNNLIHARTCVYNVGYHIVFTVKYRKKILTGKVATRLKEILHQVAQDKEFIIETMELMPDHLHLFVTAHPKIAPSYIVKMSKGISGRLLLKEFPKLRKQLYKGHLWNKSYYLETVGNISKDTVKQYIENQKSK</sequence>
<dbReference type="RefSeq" id="WP_013278940.1">
    <property type="nucleotide sequence ID" value="NC_014378.1"/>
</dbReference>
<dbReference type="AlphaFoldDB" id="D9QSN2"/>
<gene>
    <name evidence="2" type="ordered locus">Acear_1998</name>
</gene>
<evidence type="ECO:0000313" key="2">
    <source>
        <dbReference type="EMBL" id="ADL13495.1"/>
    </source>
</evidence>
<dbReference type="GO" id="GO:0004803">
    <property type="term" value="F:transposase activity"/>
    <property type="evidence" value="ECO:0007669"/>
    <property type="project" value="InterPro"/>
</dbReference>
<dbReference type="PANTHER" id="PTHR33360">
    <property type="entry name" value="TRANSPOSASE FOR INSERTION SEQUENCE ELEMENT IS200"/>
    <property type="match status" value="1"/>
</dbReference>
<dbReference type="GO" id="GO:0003677">
    <property type="term" value="F:DNA binding"/>
    <property type="evidence" value="ECO:0007669"/>
    <property type="project" value="InterPro"/>
</dbReference>
<dbReference type="SUPFAM" id="SSF143422">
    <property type="entry name" value="Transposase IS200-like"/>
    <property type="match status" value="1"/>
</dbReference>
<name>D9QSN2_ACEAZ</name>
<dbReference type="GO" id="GO:0006313">
    <property type="term" value="P:DNA transposition"/>
    <property type="evidence" value="ECO:0007669"/>
    <property type="project" value="InterPro"/>
</dbReference>
<dbReference type="eggNOG" id="COG1943">
    <property type="taxonomic scope" value="Bacteria"/>
</dbReference>
<dbReference type="Proteomes" id="UP000001661">
    <property type="component" value="Chromosome"/>
</dbReference>
<dbReference type="Gene3D" id="3.30.70.1290">
    <property type="entry name" value="Transposase IS200-like"/>
    <property type="match status" value="1"/>
</dbReference>
<organism evidence="2 3">
    <name type="scientific">Acetohalobium arabaticum (strain ATCC 49924 / DSM 5501 / Z-7288)</name>
    <dbReference type="NCBI Taxonomy" id="574087"/>
    <lineage>
        <taxon>Bacteria</taxon>
        <taxon>Bacillati</taxon>
        <taxon>Bacillota</taxon>
        <taxon>Clostridia</taxon>
        <taxon>Halanaerobiales</taxon>
        <taxon>Halobacteroidaceae</taxon>
        <taxon>Acetohalobium</taxon>
    </lineage>
</organism>
<dbReference type="InterPro" id="IPR036515">
    <property type="entry name" value="Transposase_17_sf"/>
</dbReference>
<dbReference type="NCBIfam" id="NF033573">
    <property type="entry name" value="transpos_IS200"/>
    <property type="match status" value="1"/>
</dbReference>
<accession>D9QSN2</accession>
<dbReference type="STRING" id="574087.Acear_1998"/>
<proteinExistence type="predicted"/>
<dbReference type="KEGG" id="aar:Acear_1998"/>
<dbReference type="EMBL" id="CP002105">
    <property type="protein sequence ID" value="ADL13495.1"/>
    <property type="molecule type" value="Genomic_DNA"/>
</dbReference>
<dbReference type="InterPro" id="IPR002686">
    <property type="entry name" value="Transposase_17"/>
</dbReference>
<dbReference type="SMART" id="SM01321">
    <property type="entry name" value="Y1_Tnp"/>
    <property type="match status" value="1"/>
</dbReference>
<keyword evidence="3" id="KW-1185">Reference proteome</keyword>
<dbReference type="Pfam" id="PF01797">
    <property type="entry name" value="Y1_Tnp"/>
    <property type="match status" value="1"/>
</dbReference>
<dbReference type="PANTHER" id="PTHR33360:SF2">
    <property type="entry name" value="TRANSPOSASE FOR INSERTION SEQUENCE ELEMENT IS200"/>
    <property type="match status" value="1"/>
</dbReference>
<feature type="domain" description="Transposase IS200-like" evidence="1">
    <location>
        <begin position="14"/>
        <end position="133"/>
    </location>
</feature>
<evidence type="ECO:0000259" key="1">
    <source>
        <dbReference type="SMART" id="SM01321"/>
    </source>
</evidence>
<evidence type="ECO:0000313" key="3">
    <source>
        <dbReference type="Proteomes" id="UP000001661"/>
    </source>
</evidence>
<dbReference type="OrthoDB" id="9798161at2"/>
<reference evidence="2 3" key="1">
    <citation type="journal article" date="2010" name="Stand. Genomic Sci.">
        <title>Complete genome sequence of Acetohalobium arabaticum type strain (Z-7288).</title>
        <authorList>
            <person name="Sikorski J."/>
            <person name="Lapidus A."/>
            <person name="Chertkov O."/>
            <person name="Lucas S."/>
            <person name="Copeland A."/>
            <person name="Glavina Del Rio T."/>
            <person name="Nolan M."/>
            <person name="Tice H."/>
            <person name="Cheng J.F."/>
            <person name="Han C."/>
            <person name="Brambilla E."/>
            <person name="Pitluck S."/>
            <person name="Liolios K."/>
            <person name="Ivanova N."/>
            <person name="Mavromatis K."/>
            <person name="Mikhailova N."/>
            <person name="Pati A."/>
            <person name="Bruce D."/>
            <person name="Detter C."/>
            <person name="Tapia R."/>
            <person name="Goodwin L."/>
            <person name="Chen A."/>
            <person name="Palaniappan K."/>
            <person name="Land M."/>
            <person name="Hauser L."/>
            <person name="Chang Y.J."/>
            <person name="Jeffries C.D."/>
            <person name="Rohde M."/>
            <person name="Goker M."/>
            <person name="Spring S."/>
            <person name="Woyke T."/>
            <person name="Bristow J."/>
            <person name="Eisen J.A."/>
            <person name="Markowitz V."/>
            <person name="Hugenholtz P."/>
            <person name="Kyrpides N.C."/>
            <person name="Klenk H.P."/>
        </authorList>
    </citation>
    <scope>NUCLEOTIDE SEQUENCE [LARGE SCALE GENOMIC DNA]</scope>
    <source>
        <strain evidence="3">ATCC 49924 / DSM 5501 / Z-7288</strain>
    </source>
</reference>
<protein>
    <submittedName>
        <fullName evidence="2">Transposase IS200-family protein</fullName>
    </submittedName>
</protein>